<proteinExistence type="inferred from homology"/>
<dbReference type="STRING" id="1777141.AWB80_00082"/>
<evidence type="ECO:0000313" key="3">
    <source>
        <dbReference type="EMBL" id="SAK39498.1"/>
    </source>
</evidence>
<evidence type="ECO:0000259" key="2">
    <source>
        <dbReference type="Pfam" id="PF00156"/>
    </source>
</evidence>
<dbReference type="Proteomes" id="UP000054911">
    <property type="component" value="Unassembled WGS sequence"/>
</dbReference>
<sequence>MRVFSASSRHFSDLAVMNAHRFCLPFRTPAAARARAIASALKRLAGRALPGQCALCGNLSQELLCEACDAQYWNEPRLRCATCALPLVASLMRREREDVRVHCAACLASPPAFNDTLALADYRAPLDTLAVELKFRARLAAGETFARHLHAAFEDSDLPVPDVIVPVPLSRARLVARGYNQAWAIARPLARRMSVRGDASIVARVRHTSAQSRLDQQTRRRNVASAFAISGDVRGKHVGVVDDVMTSGATLDALARTLKLSGARRVTNFVALRTPKD</sequence>
<dbReference type="Pfam" id="PF00156">
    <property type="entry name" value="Pribosyltran"/>
    <property type="match status" value="1"/>
</dbReference>
<feature type="domain" description="Phosphoribosyltransferase" evidence="2">
    <location>
        <begin position="184"/>
        <end position="271"/>
    </location>
</feature>
<gene>
    <name evidence="3" type="ORF">AWB80_00082</name>
</gene>
<dbReference type="CDD" id="cd06223">
    <property type="entry name" value="PRTases_typeI"/>
    <property type="match status" value="1"/>
</dbReference>
<comment type="similarity">
    <text evidence="1">Belongs to the ComF/GntX family.</text>
</comment>
<dbReference type="PANTHER" id="PTHR47505:SF1">
    <property type="entry name" value="DNA UTILIZATION PROTEIN YHGH"/>
    <property type="match status" value="1"/>
</dbReference>
<comment type="caution">
    <text evidence="3">The sequence shown here is derived from an EMBL/GenBank/DDBJ whole genome shotgun (WGS) entry which is preliminary data.</text>
</comment>
<dbReference type="SUPFAM" id="SSF53271">
    <property type="entry name" value="PRTase-like"/>
    <property type="match status" value="1"/>
</dbReference>
<dbReference type="InterPro" id="IPR000836">
    <property type="entry name" value="PRTase_dom"/>
</dbReference>
<dbReference type="AlphaFoldDB" id="A0A157Z1U1"/>
<dbReference type="InterPro" id="IPR051910">
    <property type="entry name" value="ComF/GntX_DNA_util-trans"/>
</dbReference>
<keyword evidence="4" id="KW-1185">Reference proteome</keyword>
<name>A0A157Z1U1_9BURK</name>
<evidence type="ECO:0000313" key="4">
    <source>
        <dbReference type="Proteomes" id="UP000054911"/>
    </source>
</evidence>
<accession>A0A157Z1U1</accession>
<evidence type="ECO:0000256" key="1">
    <source>
        <dbReference type="ARBA" id="ARBA00008007"/>
    </source>
</evidence>
<dbReference type="PANTHER" id="PTHR47505">
    <property type="entry name" value="DNA UTILIZATION PROTEIN YHGH"/>
    <property type="match status" value="1"/>
</dbReference>
<reference evidence="3" key="1">
    <citation type="submission" date="2016-01" db="EMBL/GenBank/DDBJ databases">
        <authorList>
            <person name="Peeters C."/>
        </authorList>
    </citation>
    <scope>NUCLEOTIDE SEQUENCE [LARGE SCALE GENOMIC DNA]</scope>
    <source>
        <strain evidence="3">LMG 29323</strain>
    </source>
</reference>
<dbReference type="EMBL" id="FCOE02000001">
    <property type="protein sequence ID" value="SAK39498.1"/>
    <property type="molecule type" value="Genomic_DNA"/>
</dbReference>
<dbReference type="InterPro" id="IPR029057">
    <property type="entry name" value="PRTase-like"/>
</dbReference>
<organism evidence="3 4">
    <name type="scientific">Caballeronia pedi</name>
    <dbReference type="NCBI Taxonomy" id="1777141"/>
    <lineage>
        <taxon>Bacteria</taxon>
        <taxon>Pseudomonadati</taxon>
        <taxon>Pseudomonadota</taxon>
        <taxon>Betaproteobacteria</taxon>
        <taxon>Burkholderiales</taxon>
        <taxon>Burkholderiaceae</taxon>
        <taxon>Caballeronia</taxon>
    </lineage>
</organism>
<protein>
    <submittedName>
        <fullName evidence="3">ComF family protein</fullName>
    </submittedName>
</protein>
<dbReference type="Gene3D" id="3.40.50.2020">
    <property type="match status" value="1"/>
</dbReference>